<dbReference type="AlphaFoldDB" id="A0A0B2WFY1"/>
<organism evidence="4 5">
    <name type="scientific">Metarhizium album (strain ARSEF 1941)</name>
    <dbReference type="NCBI Taxonomy" id="1081103"/>
    <lineage>
        <taxon>Eukaryota</taxon>
        <taxon>Fungi</taxon>
        <taxon>Dikarya</taxon>
        <taxon>Ascomycota</taxon>
        <taxon>Pezizomycotina</taxon>
        <taxon>Sordariomycetes</taxon>
        <taxon>Hypocreomycetidae</taxon>
        <taxon>Hypocreales</taxon>
        <taxon>Clavicipitaceae</taxon>
        <taxon>Metarhizium</taxon>
    </lineage>
</organism>
<evidence type="ECO:0000256" key="1">
    <source>
        <dbReference type="ARBA" id="ARBA00023002"/>
    </source>
</evidence>
<feature type="domain" description="Fe-containing alcohol dehydrogenase-like C-terminal" evidence="3">
    <location>
        <begin position="284"/>
        <end position="389"/>
    </location>
</feature>
<reference evidence="4 5" key="1">
    <citation type="journal article" date="2014" name="Proc. Natl. Acad. Sci. U.S.A.">
        <title>Trajectory and genomic determinants of fungal-pathogen speciation and host adaptation.</title>
        <authorList>
            <person name="Hu X."/>
            <person name="Xiao G."/>
            <person name="Zheng P."/>
            <person name="Shang Y."/>
            <person name="Su Y."/>
            <person name="Zhang X."/>
            <person name="Liu X."/>
            <person name="Zhan S."/>
            <person name="St Leger R.J."/>
            <person name="Wang C."/>
        </authorList>
    </citation>
    <scope>NUCLEOTIDE SEQUENCE [LARGE SCALE GENOMIC DNA]</scope>
    <source>
        <strain evidence="4 5">ARSEF 1941</strain>
    </source>
</reference>
<dbReference type="Gene3D" id="1.20.1090.10">
    <property type="entry name" value="Dehydroquinate synthase-like - alpha domain"/>
    <property type="match status" value="1"/>
</dbReference>
<dbReference type="OrthoDB" id="339764at2759"/>
<dbReference type="InterPro" id="IPR056798">
    <property type="entry name" value="ADH_Fe_C"/>
</dbReference>
<dbReference type="Proteomes" id="UP000030816">
    <property type="component" value="Unassembled WGS sequence"/>
</dbReference>
<dbReference type="GO" id="GO:0004022">
    <property type="term" value="F:alcohol dehydrogenase (NAD+) activity"/>
    <property type="evidence" value="ECO:0007669"/>
    <property type="project" value="TreeGrafter"/>
</dbReference>
<name>A0A0B2WFY1_METAS</name>
<dbReference type="GeneID" id="63741755"/>
<protein>
    <submittedName>
        <fullName evidence="4">Alcohol dehydrogenase, iron-type</fullName>
    </submittedName>
</protein>
<keyword evidence="1" id="KW-0560">Oxidoreductase</keyword>
<evidence type="ECO:0000313" key="4">
    <source>
        <dbReference type="EMBL" id="KHN94881.1"/>
    </source>
</evidence>
<evidence type="ECO:0000259" key="3">
    <source>
        <dbReference type="Pfam" id="PF25137"/>
    </source>
</evidence>
<sequence>MAVPGKTAKPAVVECTSSPFFGLWKPQAHLKHLFYGPSCVSKYLETVLPSDASRVFIVTGATLAKKTPLVHEVETLLGAHHAGTFAGVRQHGPVADVEEALGLVLDDASIDTVLSLGGGSPIDAAKTISHRVHEQRGHFLTHIAIPTTLSAAECTAGGGYTGPDGTKVGFMAPGMGVAAIFYDPLFSRYTPRRLLLATGIRAVDHAVETAYHPTSSEMPWKALACWALQVLFEELPRLANSSSAQPSGHGQGQDGVHGYHDSLTRLFLAAYATSGLRGANFTGNMGLSHALGQALGSPYGISHGETSCLTLAPVIRLKAELDVEDARCISRLLLPATGKTGSGNVLQDAMQFADDVAELVQRLDLRPLPLSRRGVGHDQVPVIVQRAMRGSDNEKLRLALTALVENLL</sequence>
<keyword evidence="5" id="KW-1185">Reference proteome</keyword>
<dbReference type="InterPro" id="IPR039697">
    <property type="entry name" value="Alcohol_dehydrogenase_Fe"/>
</dbReference>
<dbReference type="GO" id="GO:0005739">
    <property type="term" value="C:mitochondrion"/>
    <property type="evidence" value="ECO:0007669"/>
    <property type="project" value="TreeGrafter"/>
</dbReference>
<accession>A0A0B2WFY1</accession>
<dbReference type="EMBL" id="AZHE01000029">
    <property type="protein sequence ID" value="KHN94881.1"/>
    <property type="molecule type" value="Genomic_DNA"/>
</dbReference>
<dbReference type="Pfam" id="PF25137">
    <property type="entry name" value="ADH_Fe_C"/>
    <property type="match status" value="1"/>
</dbReference>
<comment type="caution">
    <text evidence="4">The sequence shown here is derived from an EMBL/GenBank/DDBJ whole genome shotgun (WGS) entry which is preliminary data.</text>
</comment>
<dbReference type="GO" id="GO:0046872">
    <property type="term" value="F:metal ion binding"/>
    <property type="evidence" value="ECO:0007669"/>
    <property type="project" value="InterPro"/>
</dbReference>
<dbReference type="SUPFAM" id="SSF56796">
    <property type="entry name" value="Dehydroquinate synthase-like"/>
    <property type="match status" value="1"/>
</dbReference>
<dbReference type="RefSeq" id="XP_040675947.1">
    <property type="nucleotide sequence ID" value="XM_040826098.1"/>
</dbReference>
<evidence type="ECO:0000259" key="2">
    <source>
        <dbReference type="Pfam" id="PF00465"/>
    </source>
</evidence>
<dbReference type="PROSITE" id="PS00060">
    <property type="entry name" value="ADH_IRON_2"/>
    <property type="match status" value="1"/>
</dbReference>
<dbReference type="CDD" id="cd08192">
    <property type="entry name" value="MAR-like"/>
    <property type="match status" value="1"/>
</dbReference>
<dbReference type="Gene3D" id="3.40.50.1970">
    <property type="match status" value="1"/>
</dbReference>
<evidence type="ECO:0000313" key="5">
    <source>
        <dbReference type="Proteomes" id="UP000030816"/>
    </source>
</evidence>
<dbReference type="STRING" id="1081103.A0A0B2WFY1"/>
<proteinExistence type="predicted"/>
<dbReference type="InterPro" id="IPR001670">
    <property type="entry name" value="ADH_Fe/GldA"/>
</dbReference>
<dbReference type="InterPro" id="IPR018211">
    <property type="entry name" value="ADH_Fe_CS"/>
</dbReference>
<dbReference type="Pfam" id="PF00465">
    <property type="entry name" value="Fe-ADH"/>
    <property type="match status" value="1"/>
</dbReference>
<gene>
    <name evidence="4" type="ORF">MAM_07300</name>
</gene>
<dbReference type="PANTHER" id="PTHR11496:SF97">
    <property type="entry name" value="ALCOHOL DEHYDROGENASE IRON-TYPE_GLYCEROL DEHYDROGENASE GLDA DOMAIN-CONTAINING PROTEIN"/>
    <property type="match status" value="1"/>
</dbReference>
<dbReference type="PANTHER" id="PTHR11496">
    <property type="entry name" value="ALCOHOL DEHYDROGENASE"/>
    <property type="match status" value="1"/>
</dbReference>
<dbReference type="HOGENOM" id="CLU_007207_0_2_1"/>
<feature type="domain" description="Alcohol dehydrogenase iron-type/glycerol dehydrogenase GldA" evidence="2">
    <location>
        <begin position="33"/>
        <end position="184"/>
    </location>
</feature>